<evidence type="ECO:0000313" key="8">
    <source>
        <dbReference type="Proteomes" id="UP001224775"/>
    </source>
</evidence>
<keyword evidence="8" id="KW-1185">Reference proteome</keyword>
<keyword evidence="3 4" id="KW-0949">S-adenosyl-L-methionine</keyword>
<name>A0AAD8YGQ7_9STRA</name>
<evidence type="ECO:0000256" key="5">
    <source>
        <dbReference type="SAM" id="MobiDB-lite"/>
    </source>
</evidence>
<organism evidence="7 8">
    <name type="scientific">Skeletonema marinoi</name>
    <dbReference type="NCBI Taxonomy" id="267567"/>
    <lineage>
        <taxon>Eukaryota</taxon>
        <taxon>Sar</taxon>
        <taxon>Stramenopiles</taxon>
        <taxon>Ochrophyta</taxon>
        <taxon>Bacillariophyta</taxon>
        <taxon>Coscinodiscophyceae</taxon>
        <taxon>Thalassiosirophycidae</taxon>
        <taxon>Thalassiosirales</taxon>
        <taxon>Skeletonemataceae</taxon>
        <taxon>Skeletonema</taxon>
        <taxon>Skeletonema marinoi-dohrnii complex</taxon>
    </lineage>
</organism>
<accession>A0AAD8YGQ7</accession>
<dbReference type="PROSITE" id="PS51678">
    <property type="entry name" value="SAM_MT_PRMT"/>
    <property type="match status" value="1"/>
</dbReference>
<gene>
    <name evidence="7" type="ORF">QTG54_003726</name>
</gene>
<evidence type="ECO:0000256" key="1">
    <source>
        <dbReference type="ARBA" id="ARBA00022603"/>
    </source>
</evidence>
<feature type="region of interest" description="Disordered" evidence="5">
    <location>
        <begin position="130"/>
        <end position="150"/>
    </location>
</feature>
<dbReference type="PANTHER" id="PTHR11006:SF4">
    <property type="entry name" value="PROTEIN ARGININE N-METHYLTRANSFERASE 7"/>
    <property type="match status" value="1"/>
</dbReference>
<dbReference type="PANTHER" id="PTHR11006">
    <property type="entry name" value="PROTEIN ARGININE N-METHYLTRANSFERASE"/>
    <property type="match status" value="1"/>
</dbReference>
<feature type="domain" description="Protein arginine N-methyltransferase" evidence="6">
    <location>
        <begin position="360"/>
        <end position="524"/>
    </location>
</feature>
<protein>
    <submittedName>
        <fullName evidence="7">Type III protein arginine methyltransferase</fullName>
        <ecNumber evidence="7">2.1.1.321</ecNumber>
    </submittedName>
</protein>
<feature type="region of interest" description="Disordered" evidence="5">
    <location>
        <begin position="65"/>
        <end position="88"/>
    </location>
</feature>
<evidence type="ECO:0000259" key="6">
    <source>
        <dbReference type="Pfam" id="PF22528"/>
    </source>
</evidence>
<dbReference type="InterPro" id="IPR025799">
    <property type="entry name" value="Arg_MeTrfase"/>
</dbReference>
<feature type="region of interest" description="Disordered" evidence="5">
    <location>
        <begin position="521"/>
        <end position="540"/>
    </location>
</feature>
<dbReference type="Gene3D" id="2.70.160.11">
    <property type="entry name" value="Hnrnp arginine n-methyltransferase1"/>
    <property type="match status" value="2"/>
</dbReference>
<feature type="compositionally biased region" description="Basic and acidic residues" evidence="5">
    <location>
        <begin position="141"/>
        <end position="150"/>
    </location>
</feature>
<dbReference type="EC" id="2.1.1.321" evidence="7"/>
<dbReference type="InterPro" id="IPR055135">
    <property type="entry name" value="PRMT_dom"/>
</dbReference>
<evidence type="ECO:0000256" key="2">
    <source>
        <dbReference type="ARBA" id="ARBA00022679"/>
    </source>
</evidence>
<dbReference type="GO" id="GO:0032259">
    <property type="term" value="P:methylation"/>
    <property type="evidence" value="ECO:0007669"/>
    <property type="project" value="UniProtKB-KW"/>
</dbReference>
<proteinExistence type="predicted"/>
<evidence type="ECO:0000256" key="3">
    <source>
        <dbReference type="ARBA" id="ARBA00022691"/>
    </source>
</evidence>
<dbReference type="SUPFAM" id="SSF53335">
    <property type="entry name" value="S-adenosyl-L-methionine-dependent methyltransferases"/>
    <property type="match status" value="3"/>
</dbReference>
<dbReference type="AlphaFoldDB" id="A0AAD8YGQ7"/>
<feature type="compositionally biased region" description="Low complexity" evidence="5">
    <location>
        <begin position="65"/>
        <end position="85"/>
    </location>
</feature>
<dbReference type="Proteomes" id="UP001224775">
    <property type="component" value="Unassembled WGS sequence"/>
</dbReference>
<dbReference type="InterPro" id="IPR029063">
    <property type="entry name" value="SAM-dependent_MTases_sf"/>
</dbReference>
<keyword evidence="2 4" id="KW-0808">Transferase</keyword>
<evidence type="ECO:0000313" key="7">
    <source>
        <dbReference type="EMBL" id="KAK1745802.1"/>
    </source>
</evidence>
<evidence type="ECO:0000256" key="4">
    <source>
        <dbReference type="PROSITE-ProRule" id="PRU01015"/>
    </source>
</evidence>
<keyword evidence="1 4" id="KW-0489">Methyltransferase</keyword>
<dbReference type="CDD" id="cd02440">
    <property type="entry name" value="AdoMet_MTases"/>
    <property type="match status" value="1"/>
</dbReference>
<dbReference type="Pfam" id="PF22528">
    <property type="entry name" value="PRMT_C"/>
    <property type="match status" value="1"/>
</dbReference>
<dbReference type="GO" id="GO:0035241">
    <property type="term" value="F:protein-arginine omega-N monomethyltransferase activity"/>
    <property type="evidence" value="ECO:0007669"/>
    <property type="project" value="UniProtKB-EC"/>
</dbReference>
<feature type="region of interest" description="Disordered" evidence="5">
    <location>
        <begin position="330"/>
        <end position="351"/>
    </location>
</feature>
<sequence>MSTDPQEIIAQAIQSARYNEAVVVTINNDDDDGTTNSNEQQQQSREIVLVACLDSENGGIIWKDAATTATSPPSSPSTSTTSTATHNDDVGIVRHLRTKRWALPMLNDHRRNEMYNTAIRSACWQKVAEKNSRNNNNNNIDKNDNKSSDNDDVVRILDIGSGSGLLAMMGAKCTLDAIQEKDDDGTSTKNVKDVRVTSVEMASAMARLARVTIKANDLDSNIKVVENHSMDENFSLDQKADMCTSELLESGLLGEGVIPSIRDAWSRHLKDDAVVIPRRARVFAVLVEGLPLDVHDTDKTTENLNAATDFFGPDLESFKQASGGVSLTTTPNNISPLLGRQGQSEEGAAESNTEGILISLHASSLLDENYNESLSNGSADYNDYKLIPQQNMKESVNSQKKRGIRVLSEPQTVLDFDFASGLEALPPPTGRSCSKQIVATSDGNCNGVLFWWELELGDSADSTYSTKPIGFFSDSDDSNNWQDHWQQNLFLFGDTQVRKVIGGCPVEINVSHDDTSISFAINDQNSSQGDTSRPAQRRRLNQEECTMNRCISSTRALQLNDTSRTQTLRDAIMYALETKGMDAPLLDLSDMGICALIAAAAGATRVTSLESSSGGIPALAATIAQIGNNFDFQIIQAQAEHVTHAYILGEIAEIVAAEPYFEMLEGWSLQEALNYFYLVRSMKQRGLISPTSISIPSVAILMAVVVECEDFCKAYGQVGDSKEKVVGFDHTPVNFFGNRYHTYDVSLPVSEYKYKALSDAFCVAKLLYDEVKIEAADEKGDGWSSGKITRPGKCQGVIFYVDYLCRVSKEKATHQKDGVHYASITTSTASHRQVVRKLQSPTIVTEADVQKGATFFCKTSFDDDIHGIEDHCFAFKIVK</sequence>
<feature type="compositionally biased region" description="Polar residues" evidence="5">
    <location>
        <begin position="521"/>
        <end position="534"/>
    </location>
</feature>
<comment type="caution">
    <text evidence="7">The sequence shown here is derived from an EMBL/GenBank/DDBJ whole genome shotgun (WGS) entry which is preliminary data.</text>
</comment>
<dbReference type="GO" id="GO:0042054">
    <property type="term" value="F:histone methyltransferase activity"/>
    <property type="evidence" value="ECO:0007669"/>
    <property type="project" value="TreeGrafter"/>
</dbReference>
<reference evidence="7" key="1">
    <citation type="submission" date="2023-06" db="EMBL/GenBank/DDBJ databases">
        <title>Survivors Of The Sea: Transcriptome response of Skeletonema marinoi to long-term dormancy.</title>
        <authorList>
            <person name="Pinder M.I.M."/>
            <person name="Kourtchenko O."/>
            <person name="Robertson E.K."/>
            <person name="Larsson T."/>
            <person name="Maumus F."/>
            <person name="Osuna-Cruz C.M."/>
            <person name="Vancaester E."/>
            <person name="Stenow R."/>
            <person name="Vandepoele K."/>
            <person name="Ploug H."/>
            <person name="Bruchert V."/>
            <person name="Godhe A."/>
            <person name="Topel M."/>
        </authorList>
    </citation>
    <scope>NUCLEOTIDE SEQUENCE</scope>
    <source>
        <strain evidence="7">R05AC</strain>
    </source>
</reference>
<dbReference type="Gene3D" id="3.40.50.150">
    <property type="entry name" value="Vaccinia Virus protein VP39"/>
    <property type="match status" value="2"/>
</dbReference>
<dbReference type="EMBL" id="JATAAI010000005">
    <property type="protein sequence ID" value="KAK1745802.1"/>
    <property type="molecule type" value="Genomic_DNA"/>
</dbReference>